<comment type="caution">
    <text evidence="1">The sequence shown here is derived from an EMBL/GenBank/DDBJ whole genome shotgun (WGS) entry which is preliminary data.</text>
</comment>
<organism evidence="1 2">
    <name type="scientific">Tumebacillus amylolyticus</name>
    <dbReference type="NCBI Taxonomy" id="2801339"/>
    <lineage>
        <taxon>Bacteria</taxon>
        <taxon>Bacillati</taxon>
        <taxon>Bacillota</taxon>
        <taxon>Bacilli</taxon>
        <taxon>Bacillales</taxon>
        <taxon>Alicyclobacillaceae</taxon>
        <taxon>Tumebacillus</taxon>
    </lineage>
</organism>
<evidence type="ECO:0000313" key="2">
    <source>
        <dbReference type="Proteomes" id="UP000602284"/>
    </source>
</evidence>
<evidence type="ECO:0000313" key="1">
    <source>
        <dbReference type="EMBL" id="MBL0387626.1"/>
    </source>
</evidence>
<sequence>MNKLAKFRLTLLVALTLVGGAVYTEIAQADAHSVYLAVDVDLPPCH</sequence>
<protein>
    <submittedName>
        <fullName evidence="1">Uncharacterized protein</fullName>
    </submittedName>
</protein>
<gene>
    <name evidence="1" type="ORF">JJB07_13380</name>
</gene>
<reference evidence="1 2" key="1">
    <citation type="submission" date="2021-01" db="EMBL/GenBank/DDBJ databases">
        <title>Tumebacillus sp. strain ITR2 16S ribosomal RNA gene Genome sequencing and assembly.</title>
        <authorList>
            <person name="Kang M."/>
        </authorList>
    </citation>
    <scope>NUCLEOTIDE SEQUENCE [LARGE SCALE GENOMIC DNA]</scope>
    <source>
        <strain evidence="1 2">ITR2</strain>
    </source>
</reference>
<dbReference type="EMBL" id="JAEQNB010000004">
    <property type="protein sequence ID" value="MBL0387626.1"/>
    <property type="molecule type" value="Genomic_DNA"/>
</dbReference>
<keyword evidence="2" id="KW-1185">Reference proteome</keyword>
<dbReference type="Proteomes" id="UP000602284">
    <property type="component" value="Unassembled WGS sequence"/>
</dbReference>
<proteinExistence type="predicted"/>
<accession>A0ABS1JBJ4</accession>
<name>A0ABS1JBJ4_9BACL</name>
<dbReference type="RefSeq" id="WP_201635816.1">
    <property type="nucleotide sequence ID" value="NZ_JAEQNB010000004.1"/>
</dbReference>